<evidence type="ECO:0000313" key="13">
    <source>
        <dbReference type="Proteomes" id="UP000005496"/>
    </source>
</evidence>
<keyword evidence="2 7" id="KW-0132">Cell division</keyword>
<organism evidence="12 13">
    <name type="scientific">Desulfonatronospira thiodismutans ASO3-1</name>
    <dbReference type="NCBI Taxonomy" id="555779"/>
    <lineage>
        <taxon>Bacteria</taxon>
        <taxon>Pseudomonadati</taxon>
        <taxon>Thermodesulfobacteriota</taxon>
        <taxon>Desulfovibrionia</taxon>
        <taxon>Desulfovibrionales</taxon>
        <taxon>Desulfonatronovibrionaceae</taxon>
        <taxon>Desulfonatronospira</taxon>
    </lineage>
</organism>
<keyword evidence="7" id="KW-0963">Cytoplasm</keyword>
<dbReference type="InterPro" id="IPR036565">
    <property type="entry name" value="Mur-like_cat_sf"/>
</dbReference>
<dbReference type="PANTHER" id="PTHR23135:SF4">
    <property type="entry name" value="UDP-N-ACETYLMURAMOYL-L-ALANYL-D-GLUTAMATE--2,6-DIAMINOPIMELATE LIGASE MURE HOMOLOG, CHLOROPLASTIC"/>
    <property type="match status" value="1"/>
</dbReference>
<comment type="PTM">
    <text evidence="7">Carboxylation is probably crucial for Mg(2+) binding and, consequently, for the gamma-phosphate positioning of ATP.</text>
</comment>
<dbReference type="Gene3D" id="3.90.190.20">
    <property type="entry name" value="Mur ligase, C-terminal domain"/>
    <property type="match status" value="1"/>
</dbReference>
<feature type="binding site" evidence="7">
    <location>
        <position position="167"/>
    </location>
    <ligand>
        <name>UDP-N-acetyl-alpha-D-muramoyl-L-alanyl-D-glutamate</name>
        <dbReference type="ChEBI" id="CHEBI:83900"/>
    </ligand>
</feature>
<dbReference type="NCBIfam" id="NF001126">
    <property type="entry name" value="PRK00139.1-4"/>
    <property type="match status" value="1"/>
</dbReference>
<dbReference type="GO" id="GO:0005737">
    <property type="term" value="C:cytoplasm"/>
    <property type="evidence" value="ECO:0007669"/>
    <property type="project" value="UniProtKB-SubCell"/>
</dbReference>
<keyword evidence="7" id="KW-0436">Ligase</keyword>
<dbReference type="GO" id="GO:0000287">
    <property type="term" value="F:magnesium ion binding"/>
    <property type="evidence" value="ECO:0007669"/>
    <property type="project" value="UniProtKB-UniRule"/>
</dbReference>
<dbReference type="OrthoDB" id="9800958at2"/>
<dbReference type="NCBIfam" id="NF001124">
    <property type="entry name" value="PRK00139.1-2"/>
    <property type="match status" value="1"/>
</dbReference>
<protein>
    <recommendedName>
        <fullName evidence="7">UDP-N-acetylmuramoyl-L-alanyl-D-glutamate--2,6-diaminopimelate ligase</fullName>
        <ecNumber evidence="7">6.3.2.13</ecNumber>
    </recommendedName>
    <alternativeName>
        <fullName evidence="7">Meso-A2pm-adding enzyme</fullName>
    </alternativeName>
    <alternativeName>
        <fullName evidence="7">Meso-diaminopimelate-adding enzyme</fullName>
    </alternativeName>
    <alternativeName>
        <fullName evidence="7">UDP-MurNAc-L-Ala-D-Glu:meso-diaminopimelate ligase</fullName>
    </alternativeName>
    <alternativeName>
        <fullName evidence="7">UDP-MurNAc-tripeptide synthetase</fullName>
    </alternativeName>
    <alternativeName>
        <fullName evidence="7">UDP-N-acetylmuramyl-tripeptide synthetase</fullName>
    </alternativeName>
</protein>
<comment type="catalytic activity">
    <reaction evidence="7">
        <text>UDP-N-acetyl-alpha-D-muramoyl-L-alanyl-D-glutamate + meso-2,6-diaminopimelate + ATP = UDP-N-acetyl-alpha-D-muramoyl-L-alanyl-gamma-D-glutamyl-meso-2,6-diaminopimelate + ADP + phosphate + H(+)</text>
        <dbReference type="Rhea" id="RHEA:23676"/>
        <dbReference type="ChEBI" id="CHEBI:15378"/>
        <dbReference type="ChEBI" id="CHEBI:30616"/>
        <dbReference type="ChEBI" id="CHEBI:43474"/>
        <dbReference type="ChEBI" id="CHEBI:57791"/>
        <dbReference type="ChEBI" id="CHEBI:83900"/>
        <dbReference type="ChEBI" id="CHEBI:83905"/>
        <dbReference type="ChEBI" id="CHEBI:456216"/>
        <dbReference type="EC" id="6.3.2.13"/>
    </reaction>
</comment>
<comment type="caution">
    <text evidence="7">Lacks conserved residue(s) required for the propagation of feature annotation.</text>
</comment>
<sequence length="486" mass="52942">MKSWKEIINEARQGRQVRSDSRQVCPGDIFVAMPGTKVHGNSFIPEALDRGAAFVVASEPAGQDRVLHHENPAMALGELARAHFGTDRLSMKVVGVTGTNGKTTTSYILEHIFTSIGYKTGVLGTVNYRWPGTVLKAGTTTPDCLDLHRMLARMQAHGVEVVCLEASSHALDQKRLAGIDIHVAVFTGLSRDHLDYHNDIEDYFQAKKKLFWPSNPQNFLGSVINMDDPHGRDLAGEAPRVMGYGLQKNFSPELQGHLVQSTASGLVMECSHQGRSWTISCSLPGIHNAQNLLAAQGAGICLGLEPEHFDCLKDLGPIPGRLEKVPAPEGINIYVDYAHTPDALENVCLALKELSFSRLAVLFGCGGDRDRGKRPEMARAVAAHADAVFLTSDNPRFEEPGEIIKDILPGLAGHPCVEVEPDRRQAIQKAVSLLAPGEALLVAGKGHEDYQEIRGVRHDFSDTGEIQMAVSKLQRKVTGPCHTEVR</sequence>
<dbReference type="SUPFAM" id="SSF53244">
    <property type="entry name" value="MurD-like peptide ligases, peptide-binding domain"/>
    <property type="match status" value="1"/>
</dbReference>
<reference evidence="12" key="1">
    <citation type="submission" date="2010-05" db="EMBL/GenBank/DDBJ databases">
        <title>The draft genome of Desulfonatronospira thiodismutans ASO3-1.</title>
        <authorList>
            <consortium name="US DOE Joint Genome Institute (JGI-PGF)"/>
            <person name="Lucas S."/>
            <person name="Copeland A."/>
            <person name="Lapidus A."/>
            <person name="Cheng J.-F."/>
            <person name="Bruce D."/>
            <person name="Goodwin L."/>
            <person name="Pitluck S."/>
            <person name="Chertkov O."/>
            <person name="Brettin T."/>
            <person name="Detter J.C."/>
            <person name="Han C."/>
            <person name="Land M.L."/>
            <person name="Hauser L."/>
            <person name="Kyrpides N."/>
            <person name="Mikhailova N."/>
            <person name="Muyzer G."/>
            <person name="Woyke T."/>
        </authorList>
    </citation>
    <scope>NUCLEOTIDE SEQUENCE [LARGE SCALE GENOMIC DNA]</scope>
    <source>
        <strain evidence="12">ASO3-1</strain>
    </source>
</reference>
<comment type="similarity">
    <text evidence="1 7">Belongs to the MurCDEF family. MurE subfamily.</text>
</comment>
<dbReference type="UniPathway" id="UPA00219"/>
<keyword evidence="13" id="KW-1185">Reference proteome</keyword>
<dbReference type="InterPro" id="IPR000713">
    <property type="entry name" value="Mur_ligase_N"/>
</dbReference>
<evidence type="ECO:0000256" key="6">
    <source>
        <dbReference type="ARBA" id="ARBA00023316"/>
    </source>
</evidence>
<feature type="modified residue" description="N6-carboxylysine" evidence="7">
    <location>
        <position position="207"/>
    </location>
</feature>
<dbReference type="GO" id="GO:0005524">
    <property type="term" value="F:ATP binding"/>
    <property type="evidence" value="ECO:0007669"/>
    <property type="project" value="UniProtKB-UniRule"/>
</dbReference>
<comment type="subcellular location">
    <subcellularLocation>
        <location evidence="7 8">Cytoplasm</location>
    </subcellularLocation>
</comment>
<feature type="binding site" evidence="7">
    <location>
        <position position="21"/>
    </location>
    <ligand>
        <name>UDP-N-acetyl-alpha-D-muramoyl-L-alanyl-D-glutamate</name>
        <dbReference type="ChEBI" id="CHEBI:83900"/>
    </ligand>
</feature>
<proteinExistence type="inferred from homology"/>
<dbReference type="RefSeq" id="WP_008871649.1">
    <property type="nucleotide sequence ID" value="NZ_ACJN02000004.1"/>
</dbReference>
<evidence type="ECO:0000256" key="2">
    <source>
        <dbReference type="ARBA" id="ARBA00022618"/>
    </source>
</evidence>
<dbReference type="NCBIfam" id="TIGR01085">
    <property type="entry name" value="murE"/>
    <property type="match status" value="1"/>
</dbReference>
<feature type="binding site" evidence="7">
    <location>
        <begin position="140"/>
        <end position="141"/>
    </location>
    <ligand>
        <name>UDP-N-acetyl-alpha-D-muramoyl-L-alanyl-D-glutamate</name>
        <dbReference type="ChEBI" id="CHEBI:83900"/>
    </ligand>
</feature>
<feature type="binding site" evidence="7">
    <location>
        <position position="369"/>
    </location>
    <ligand>
        <name>meso-2,6-diaminopimelate</name>
        <dbReference type="ChEBI" id="CHEBI:57791"/>
    </ligand>
</feature>
<dbReference type="HAMAP" id="MF_00208">
    <property type="entry name" value="MurE"/>
    <property type="match status" value="1"/>
</dbReference>
<dbReference type="Pfam" id="PF02875">
    <property type="entry name" value="Mur_ligase_C"/>
    <property type="match status" value="1"/>
</dbReference>
<keyword evidence="5 7" id="KW-0131">Cell cycle</keyword>
<feature type="domain" description="Mur ligase central" evidence="11">
    <location>
        <begin position="96"/>
        <end position="298"/>
    </location>
</feature>
<keyword evidence="7" id="KW-0067">ATP-binding</keyword>
<dbReference type="PANTHER" id="PTHR23135">
    <property type="entry name" value="MUR LIGASE FAMILY MEMBER"/>
    <property type="match status" value="1"/>
</dbReference>
<dbReference type="SUPFAM" id="SSF63418">
    <property type="entry name" value="MurE/MurF N-terminal domain"/>
    <property type="match status" value="1"/>
</dbReference>
<feature type="binding site" evidence="7">
    <location>
        <begin position="98"/>
        <end position="104"/>
    </location>
    <ligand>
        <name>ATP</name>
        <dbReference type="ChEBI" id="CHEBI:30616"/>
    </ligand>
</feature>
<dbReference type="Pfam" id="PF08245">
    <property type="entry name" value="Mur_ligase_M"/>
    <property type="match status" value="1"/>
</dbReference>
<feature type="binding site" evidence="7">
    <location>
        <position position="173"/>
    </location>
    <ligand>
        <name>UDP-N-acetyl-alpha-D-muramoyl-L-alanyl-D-glutamate</name>
        <dbReference type="ChEBI" id="CHEBI:83900"/>
    </ligand>
</feature>
<name>D6SUH6_9BACT</name>
<dbReference type="GO" id="GO:0008765">
    <property type="term" value="F:UDP-N-acetylmuramoylalanyl-D-glutamate-2,6-diaminopimelate ligase activity"/>
    <property type="evidence" value="ECO:0007669"/>
    <property type="project" value="UniProtKB-UniRule"/>
</dbReference>
<evidence type="ECO:0000256" key="7">
    <source>
        <dbReference type="HAMAP-Rule" id="MF_00208"/>
    </source>
</evidence>
<feature type="binding site" evidence="7">
    <location>
        <position position="444"/>
    </location>
    <ligand>
        <name>meso-2,6-diaminopimelate</name>
        <dbReference type="ChEBI" id="CHEBI:57791"/>
    </ligand>
</feature>
<evidence type="ECO:0000256" key="5">
    <source>
        <dbReference type="ARBA" id="ARBA00023306"/>
    </source>
</evidence>
<feature type="binding site" evidence="7">
    <location>
        <position position="448"/>
    </location>
    <ligand>
        <name>meso-2,6-diaminopimelate</name>
        <dbReference type="ChEBI" id="CHEBI:57791"/>
    </ligand>
</feature>
<dbReference type="EMBL" id="ACJN02000004">
    <property type="protein sequence ID" value="EFI32956.1"/>
    <property type="molecule type" value="Genomic_DNA"/>
</dbReference>
<dbReference type="EC" id="6.3.2.13" evidence="7"/>
<feature type="binding site" evidence="7">
    <location>
        <position position="175"/>
    </location>
    <ligand>
        <name>UDP-N-acetyl-alpha-D-muramoyl-L-alanyl-D-glutamate</name>
        <dbReference type="ChEBI" id="CHEBI:83900"/>
    </ligand>
</feature>
<feature type="domain" description="Mur ligase N-terminal catalytic" evidence="9">
    <location>
        <begin position="17"/>
        <end position="80"/>
    </location>
</feature>
<dbReference type="InterPro" id="IPR004101">
    <property type="entry name" value="Mur_ligase_C"/>
</dbReference>
<dbReference type="SUPFAM" id="SSF53623">
    <property type="entry name" value="MurD-like peptide ligases, catalytic domain"/>
    <property type="match status" value="1"/>
</dbReference>
<dbReference type="GO" id="GO:0071555">
    <property type="term" value="P:cell wall organization"/>
    <property type="evidence" value="ECO:0007669"/>
    <property type="project" value="UniProtKB-KW"/>
</dbReference>
<dbReference type="Proteomes" id="UP000005496">
    <property type="component" value="Unassembled WGS sequence"/>
</dbReference>
<dbReference type="InterPro" id="IPR035911">
    <property type="entry name" value="MurE/MurF_N"/>
</dbReference>
<dbReference type="Pfam" id="PF01225">
    <property type="entry name" value="Mur_ligase"/>
    <property type="match status" value="1"/>
</dbReference>
<evidence type="ECO:0000259" key="10">
    <source>
        <dbReference type="Pfam" id="PF02875"/>
    </source>
</evidence>
<keyword evidence="7" id="KW-0460">Magnesium</keyword>
<evidence type="ECO:0000256" key="8">
    <source>
        <dbReference type="RuleBase" id="RU004135"/>
    </source>
</evidence>
<dbReference type="eggNOG" id="COG0769">
    <property type="taxonomic scope" value="Bacteria"/>
</dbReference>
<dbReference type="Gene3D" id="3.40.1190.10">
    <property type="entry name" value="Mur-like, catalytic domain"/>
    <property type="match status" value="1"/>
</dbReference>
<dbReference type="InterPro" id="IPR013221">
    <property type="entry name" value="Mur_ligase_cen"/>
</dbReference>
<evidence type="ECO:0000259" key="9">
    <source>
        <dbReference type="Pfam" id="PF01225"/>
    </source>
</evidence>
<keyword evidence="3 7" id="KW-0133">Cell shape</keyword>
<comment type="function">
    <text evidence="7">Catalyzes the addition of meso-diaminopimelic acid to the nucleotide precursor UDP-N-acetylmuramoyl-L-alanyl-D-glutamate (UMAG) in the biosynthesis of bacterial cell-wall peptidoglycan.</text>
</comment>
<comment type="cofactor">
    <cofactor evidence="7">
        <name>Mg(2+)</name>
        <dbReference type="ChEBI" id="CHEBI:18420"/>
    </cofactor>
</comment>
<keyword evidence="6 7" id="KW-0961">Cell wall biogenesis/degradation</keyword>
<dbReference type="AlphaFoldDB" id="D6SUH6"/>
<dbReference type="InterPro" id="IPR005761">
    <property type="entry name" value="UDP-N-AcMur-Glu-dNH2Pim_ligase"/>
</dbReference>
<dbReference type="GO" id="GO:0008360">
    <property type="term" value="P:regulation of cell shape"/>
    <property type="evidence" value="ECO:0007669"/>
    <property type="project" value="UniProtKB-KW"/>
</dbReference>
<evidence type="ECO:0000256" key="3">
    <source>
        <dbReference type="ARBA" id="ARBA00022960"/>
    </source>
</evidence>
<comment type="pathway">
    <text evidence="7 8">Cell wall biogenesis; peptidoglycan biosynthesis.</text>
</comment>
<evidence type="ECO:0000313" key="12">
    <source>
        <dbReference type="EMBL" id="EFI32956.1"/>
    </source>
</evidence>
<dbReference type="Gene3D" id="3.40.1390.10">
    <property type="entry name" value="MurE/MurF, N-terminal domain"/>
    <property type="match status" value="1"/>
</dbReference>
<feature type="domain" description="Mur ligase C-terminal" evidence="10">
    <location>
        <begin position="320"/>
        <end position="446"/>
    </location>
</feature>
<gene>
    <name evidence="7" type="primary">murE</name>
    <name evidence="12" type="ORF">Dthio_PD0270</name>
</gene>
<feature type="short sequence motif" description="Meso-diaminopimelate recognition motif" evidence="7">
    <location>
        <begin position="393"/>
        <end position="396"/>
    </location>
</feature>
<evidence type="ECO:0000256" key="4">
    <source>
        <dbReference type="ARBA" id="ARBA00022984"/>
    </source>
</evidence>
<keyword evidence="4 7" id="KW-0573">Peptidoglycan synthesis</keyword>
<evidence type="ECO:0000256" key="1">
    <source>
        <dbReference type="ARBA" id="ARBA00005898"/>
    </source>
</evidence>
<keyword evidence="7" id="KW-0547">Nucleotide-binding</keyword>
<dbReference type="GO" id="GO:0009252">
    <property type="term" value="P:peptidoglycan biosynthetic process"/>
    <property type="evidence" value="ECO:0007669"/>
    <property type="project" value="UniProtKB-UniRule"/>
</dbReference>
<evidence type="ECO:0000259" key="11">
    <source>
        <dbReference type="Pfam" id="PF08245"/>
    </source>
</evidence>
<comment type="caution">
    <text evidence="12">The sequence shown here is derived from an EMBL/GenBank/DDBJ whole genome shotgun (WGS) entry which is preliminary data.</text>
</comment>
<dbReference type="GO" id="GO:0051301">
    <property type="term" value="P:cell division"/>
    <property type="evidence" value="ECO:0007669"/>
    <property type="project" value="UniProtKB-KW"/>
</dbReference>
<accession>D6SUH6</accession>
<feature type="binding site" evidence="7">
    <location>
        <begin position="393"/>
        <end position="396"/>
    </location>
    <ligand>
        <name>meso-2,6-diaminopimelate</name>
        <dbReference type="ChEBI" id="CHEBI:57791"/>
    </ligand>
</feature>
<dbReference type="InterPro" id="IPR036615">
    <property type="entry name" value="Mur_ligase_C_dom_sf"/>
</dbReference>